<dbReference type="GO" id="GO:0008887">
    <property type="term" value="F:glycerate kinase activity"/>
    <property type="evidence" value="ECO:0007669"/>
    <property type="project" value="UniProtKB-UniRule"/>
</dbReference>
<dbReference type="Proteomes" id="UP000294581">
    <property type="component" value="Unassembled WGS sequence"/>
</dbReference>
<evidence type="ECO:0000313" key="5">
    <source>
        <dbReference type="EMBL" id="TDY51241.1"/>
    </source>
</evidence>
<dbReference type="InterPro" id="IPR018193">
    <property type="entry name" value="Glyc_kinase_flavodox-like_fold"/>
</dbReference>
<keyword evidence="6" id="KW-1185">Reference proteome</keyword>
<dbReference type="GO" id="GO:0031388">
    <property type="term" value="P:organic acid phosphorylation"/>
    <property type="evidence" value="ECO:0007669"/>
    <property type="project" value="UniProtKB-UniRule"/>
</dbReference>
<evidence type="ECO:0000256" key="4">
    <source>
        <dbReference type="PIRNR" id="PIRNR006078"/>
    </source>
</evidence>
<keyword evidence="3 4" id="KW-0418">Kinase</keyword>
<gene>
    <name evidence="5" type="ORF">C7445_101241</name>
</gene>
<name>A0A4V3HF29_9BACL</name>
<dbReference type="OrthoDB" id="9774290at2"/>
<dbReference type="Gene3D" id="3.90.1510.10">
    <property type="entry name" value="Glycerate kinase, domain 2"/>
    <property type="match status" value="1"/>
</dbReference>
<dbReference type="RefSeq" id="WP_134158203.1">
    <property type="nucleotide sequence ID" value="NZ_SORF01000001.1"/>
</dbReference>
<comment type="similarity">
    <text evidence="1 4">Belongs to the glycerate kinase type-1 family.</text>
</comment>
<dbReference type="Gene3D" id="3.40.50.10350">
    <property type="entry name" value="Glycerate kinase, domain 1"/>
    <property type="match status" value="1"/>
</dbReference>
<dbReference type="InterPro" id="IPR036129">
    <property type="entry name" value="Glycerate_kinase_sf"/>
</dbReference>
<dbReference type="Pfam" id="PF02595">
    <property type="entry name" value="Gly_kinase"/>
    <property type="match status" value="1"/>
</dbReference>
<proteinExistence type="inferred from homology"/>
<dbReference type="PANTHER" id="PTHR21599">
    <property type="entry name" value="GLYCERATE KINASE"/>
    <property type="match status" value="1"/>
</dbReference>
<dbReference type="NCBIfam" id="TIGR00045">
    <property type="entry name" value="glycerate kinase"/>
    <property type="match status" value="1"/>
</dbReference>
<evidence type="ECO:0000313" key="6">
    <source>
        <dbReference type="Proteomes" id="UP000294581"/>
    </source>
</evidence>
<evidence type="ECO:0000256" key="3">
    <source>
        <dbReference type="ARBA" id="ARBA00022777"/>
    </source>
</evidence>
<accession>A0A4V3HF29</accession>
<dbReference type="EMBL" id="SORF01000001">
    <property type="protein sequence ID" value="TDY51241.1"/>
    <property type="molecule type" value="Genomic_DNA"/>
</dbReference>
<sequence>MRFLVAPDSFKGSLTSVAAAQAMALGVQRACPEADILEFPIADGGEGTLASLLRATGGERVEVDVHDSLARPIRAGYGVLPDGTVVIEAASAVGLNLVQPADRDVWQANSVGLGELLLHALARGHRRIVVGLGGSGTNDAGIGLLYALGARFYDANNRSLQPTPAACQAVKRVDLANLHPALQTAEIWAACDVANPLCGERGATYVYGPQKGATGKDVPRLDAALGSIAAAVERAFGRSCQEQSGAGAAGGIGFALLVLGARFARGVDLVLDAMNFDTHVQTADLVLTGEGCTDEQTCFGKAVAGVAQRAQTAGVPVICISGAVQEGAKGLYDLGVSAMFSIANGPISSQDAMDYAFELAANAAEMAVRAFLAGHRRTQAR</sequence>
<reference evidence="5 6" key="1">
    <citation type="submission" date="2019-03" db="EMBL/GenBank/DDBJ databases">
        <title>Genomic Encyclopedia of Type Strains, Phase IV (KMG-IV): sequencing the most valuable type-strain genomes for metagenomic binning, comparative biology and taxonomic classification.</title>
        <authorList>
            <person name="Goeker M."/>
        </authorList>
    </citation>
    <scope>NUCLEOTIDE SEQUENCE [LARGE SCALE GENOMIC DNA]</scope>
    <source>
        <strain evidence="5 6">DSM 17974</strain>
    </source>
</reference>
<dbReference type="InterPro" id="IPR004381">
    <property type="entry name" value="Glycerate_kinase"/>
</dbReference>
<evidence type="ECO:0000256" key="1">
    <source>
        <dbReference type="ARBA" id="ARBA00006284"/>
    </source>
</evidence>
<dbReference type="InterPro" id="IPR018197">
    <property type="entry name" value="Glycerate_kinase_RE-like"/>
</dbReference>
<keyword evidence="2 4" id="KW-0808">Transferase</keyword>
<dbReference type="AlphaFoldDB" id="A0A4V3HF29"/>
<dbReference type="PIRSF" id="PIRSF006078">
    <property type="entry name" value="GlxK"/>
    <property type="match status" value="1"/>
</dbReference>
<dbReference type="SUPFAM" id="SSF110738">
    <property type="entry name" value="Glycerate kinase I"/>
    <property type="match status" value="1"/>
</dbReference>
<dbReference type="PANTHER" id="PTHR21599:SF0">
    <property type="entry name" value="GLYCERATE KINASE"/>
    <property type="match status" value="1"/>
</dbReference>
<organism evidence="5 6">
    <name type="scientific">Alicyclobacillus sacchari</name>
    <dbReference type="NCBI Taxonomy" id="392010"/>
    <lineage>
        <taxon>Bacteria</taxon>
        <taxon>Bacillati</taxon>
        <taxon>Bacillota</taxon>
        <taxon>Bacilli</taxon>
        <taxon>Bacillales</taxon>
        <taxon>Alicyclobacillaceae</taxon>
        <taxon>Alicyclobacillus</taxon>
    </lineage>
</organism>
<evidence type="ECO:0000256" key="2">
    <source>
        <dbReference type="ARBA" id="ARBA00022679"/>
    </source>
</evidence>
<comment type="caution">
    <text evidence="5">The sequence shown here is derived from an EMBL/GenBank/DDBJ whole genome shotgun (WGS) entry which is preliminary data.</text>
</comment>
<protein>
    <submittedName>
        <fullName evidence="5">Glycerate kinase</fullName>
    </submittedName>
</protein>